<keyword evidence="4" id="KW-1185">Reference proteome</keyword>
<dbReference type="InterPro" id="IPR024655">
    <property type="entry name" value="Asl1_glyco_hydro_catalytic"/>
</dbReference>
<dbReference type="PANTHER" id="PTHR34154">
    <property type="entry name" value="ALKALI-SENSITIVE LINKAGE PROTEIN 1"/>
    <property type="match status" value="1"/>
</dbReference>
<dbReference type="OrthoDB" id="5959761at2759"/>
<evidence type="ECO:0000259" key="2">
    <source>
        <dbReference type="Pfam" id="PF11790"/>
    </source>
</evidence>
<dbReference type="EMBL" id="BPQB01000006">
    <property type="protein sequence ID" value="GJE87228.1"/>
    <property type="molecule type" value="Genomic_DNA"/>
</dbReference>
<keyword evidence="1" id="KW-0732">Signal</keyword>
<dbReference type="InterPro" id="IPR053183">
    <property type="entry name" value="ASL1"/>
</dbReference>
<organism evidence="3 4">
    <name type="scientific">Phanerochaete sordida</name>
    <dbReference type="NCBI Taxonomy" id="48140"/>
    <lineage>
        <taxon>Eukaryota</taxon>
        <taxon>Fungi</taxon>
        <taxon>Dikarya</taxon>
        <taxon>Basidiomycota</taxon>
        <taxon>Agaricomycotina</taxon>
        <taxon>Agaricomycetes</taxon>
        <taxon>Polyporales</taxon>
        <taxon>Phanerochaetaceae</taxon>
        <taxon>Phanerochaete</taxon>
    </lineage>
</organism>
<dbReference type="InterPro" id="IPR017853">
    <property type="entry name" value="GH"/>
</dbReference>
<accession>A0A9P3G1E1</accession>
<sequence>MQLSTTLLSLALALTAAPTGLAVKRGVSYNDASVTSLFGDKISWQYNWDSAPDGGVPAGKEFVPMLWSADAWHTANWVANAEAAIAAGATHLLGFNEPDLATQSNLTPQEAAAAWRTWLEPFAGRAALCAPAVTNGGPPMGTAWLDAFLEACDDCTVDCVAIHIYDSATNEAYFQAYIGGVAQTYGKPVWVTEFGASGTVDEQTAFLESMLPWLDGLAGVERYAYFMAGDDILVDDSENLTPLGETYNTV</sequence>
<proteinExistence type="predicted"/>
<evidence type="ECO:0000313" key="4">
    <source>
        <dbReference type="Proteomes" id="UP000703269"/>
    </source>
</evidence>
<dbReference type="GO" id="GO:0016787">
    <property type="term" value="F:hydrolase activity"/>
    <property type="evidence" value="ECO:0007669"/>
    <property type="project" value="UniProtKB-KW"/>
</dbReference>
<dbReference type="SUPFAM" id="SSF51445">
    <property type="entry name" value="(Trans)glycosidases"/>
    <property type="match status" value="1"/>
</dbReference>
<keyword evidence="3" id="KW-0378">Hydrolase</keyword>
<evidence type="ECO:0000313" key="3">
    <source>
        <dbReference type="EMBL" id="GJE87228.1"/>
    </source>
</evidence>
<dbReference type="AlphaFoldDB" id="A0A9P3G1E1"/>
<dbReference type="Gene3D" id="3.20.20.80">
    <property type="entry name" value="Glycosidases"/>
    <property type="match status" value="1"/>
</dbReference>
<dbReference type="Pfam" id="PF11790">
    <property type="entry name" value="Glyco_hydro_cc"/>
    <property type="match status" value="1"/>
</dbReference>
<feature type="domain" description="Asl1-like glycosyl hydrolase catalytic" evidence="2">
    <location>
        <begin position="27"/>
        <end position="247"/>
    </location>
</feature>
<dbReference type="GO" id="GO:0071966">
    <property type="term" value="P:fungal-type cell wall polysaccharide metabolic process"/>
    <property type="evidence" value="ECO:0007669"/>
    <property type="project" value="TreeGrafter"/>
</dbReference>
<reference evidence="3 4" key="1">
    <citation type="submission" date="2021-08" db="EMBL/GenBank/DDBJ databases">
        <title>Draft Genome Sequence of Phanerochaete sordida strain YK-624.</title>
        <authorList>
            <person name="Mori T."/>
            <person name="Dohra H."/>
            <person name="Suzuki T."/>
            <person name="Kawagishi H."/>
            <person name="Hirai H."/>
        </authorList>
    </citation>
    <scope>NUCLEOTIDE SEQUENCE [LARGE SCALE GENOMIC DNA]</scope>
    <source>
        <strain evidence="3 4">YK-624</strain>
    </source>
</reference>
<protein>
    <submittedName>
        <fullName evidence="3">Glycoside hydrolase family 128 protein</fullName>
    </submittedName>
</protein>
<evidence type="ECO:0000256" key="1">
    <source>
        <dbReference type="SAM" id="SignalP"/>
    </source>
</evidence>
<feature type="signal peptide" evidence="1">
    <location>
        <begin position="1"/>
        <end position="22"/>
    </location>
</feature>
<dbReference type="GO" id="GO:0009277">
    <property type="term" value="C:fungal-type cell wall"/>
    <property type="evidence" value="ECO:0007669"/>
    <property type="project" value="TreeGrafter"/>
</dbReference>
<gene>
    <name evidence="3" type="ORF">PsYK624_033110</name>
</gene>
<dbReference type="Proteomes" id="UP000703269">
    <property type="component" value="Unassembled WGS sequence"/>
</dbReference>
<name>A0A9P3G1E1_9APHY</name>
<comment type="caution">
    <text evidence="3">The sequence shown here is derived from an EMBL/GenBank/DDBJ whole genome shotgun (WGS) entry which is preliminary data.</text>
</comment>
<dbReference type="PANTHER" id="PTHR34154:SF10">
    <property type="entry name" value="ASL1-LIKE GLYCOSYL HYDROLASE CATALYTIC DOMAIN-CONTAINING PROTEIN"/>
    <property type="match status" value="1"/>
</dbReference>
<feature type="chain" id="PRO_5040145555" evidence="1">
    <location>
        <begin position="23"/>
        <end position="250"/>
    </location>
</feature>